<dbReference type="InterPro" id="IPR004821">
    <property type="entry name" value="Cyt_trans-like"/>
</dbReference>
<reference evidence="6" key="1">
    <citation type="submission" date="2015-05" db="EMBL/GenBank/DDBJ databases">
        <authorList>
            <consortium name="Pathogen Informatics"/>
        </authorList>
    </citation>
    <scope>NUCLEOTIDE SEQUENCE [LARGE SCALE GENOMIC DNA]</scope>
    <source>
        <strain evidence="5 7">2789STDY5608887</strain>
        <strain evidence="6">L1-83</strain>
    </source>
</reference>
<evidence type="ECO:0000256" key="3">
    <source>
        <dbReference type="HAMAP-Rule" id="MF_01539"/>
    </source>
</evidence>
<dbReference type="STRING" id="360807.ERS852392_02008"/>
<feature type="binding site" evidence="3">
    <location>
        <position position="102"/>
    </location>
    <ligand>
        <name>ATP</name>
        <dbReference type="ChEBI" id="CHEBI:30616"/>
    </ligand>
</feature>
<reference evidence="4" key="2">
    <citation type="submission" date="2015-05" db="EMBL/GenBank/DDBJ databases">
        <authorList>
            <person name="Wang D.B."/>
            <person name="Wang M."/>
        </authorList>
    </citation>
    <scope>NUCLEOTIDE SEQUENCE [LARGE SCALE GENOMIC DNA]</scope>
    <source>
        <strain evidence="4">L1-83</strain>
    </source>
</reference>
<dbReference type="InterPro" id="IPR014729">
    <property type="entry name" value="Rossmann-like_a/b/a_fold"/>
</dbReference>
<dbReference type="Proteomes" id="UP000095453">
    <property type="component" value="Unassembled WGS sequence"/>
</dbReference>
<dbReference type="GO" id="GO:0000049">
    <property type="term" value="F:tRNA binding"/>
    <property type="evidence" value="ECO:0007669"/>
    <property type="project" value="UniProtKB-KW"/>
</dbReference>
<keyword evidence="3" id="KW-0963">Cytoplasm</keyword>
<comment type="function">
    <text evidence="3">Catalyzes the formation of N(4)-acetylcytidine (ac(4)C) at the wobble position of elongator tRNA(Met), using acetate and ATP as substrates. First activates an acetate ion to form acetyladenylate (Ac-AMP) and then transfers the acetyl group to tRNA to form ac(4)C34.</text>
</comment>
<protein>
    <recommendedName>
        <fullName evidence="3">tRNA(Met) cytidine acetate ligase</fullName>
        <ecNumber evidence="3">6.3.4.-</ecNumber>
    </recommendedName>
</protein>
<evidence type="ECO:0000313" key="5">
    <source>
        <dbReference type="EMBL" id="CUN06956.1"/>
    </source>
</evidence>
<dbReference type="InterPro" id="IPR008513">
    <property type="entry name" value="tRNA(Met)_cyd_acetate_ligase"/>
</dbReference>
<keyword evidence="3" id="KW-0547">Nucleotide-binding</keyword>
<dbReference type="SUPFAM" id="SSF52374">
    <property type="entry name" value="Nucleotidylyl transferase"/>
    <property type="match status" value="1"/>
</dbReference>
<feature type="binding site" evidence="3">
    <location>
        <position position="173"/>
    </location>
    <ligand>
        <name>ATP</name>
        <dbReference type="ChEBI" id="CHEBI:30616"/>
    </ligand>
</feature>
<keyword evidence="6" id="KW-1185">Reference proteome</keyword>
<evidence type="ECO:0000313" key="6">
    <source>
        <dbReference type="Proteomes" id="UP000049828"/>
    </source>
</evidence>
<evidence type="ECO:0000313" key="7">
    <source>
        <dbReference type="Proteomes" id="UP000095453"/>
    </source>
</evidence>
<evidence type="ECO:0000256" key="1">
    <source>
        <dbReference type="ARBA" id="ARBA00022694"/>
    </source>
</evidence>
<dbReference type="GO" id="GO:0016879">
    <property type="term" value="F:ligase activity, forming carbon-nitrogen bonds"/>
    <property type="evidence" value="ECO:0007669"/>
    <property type="project" value="UniProtKB-UniRule"/>
</dbReference>
<dbReference type="Pfam" id="PF05636">
    <property type="entry name" value="HIGH_NTase1"/>
    <property type="match status" value="1"/>
</dbReference>
<keyword evidence="5" id="KW-0808">Transferase</keyword>
<keyword evidence="2 3" id="KW-0694">RNA-binding</keyword>
<keyword evidence="3" id="KW-0820">tRNA-binding</keyword>
<keyword evidence="1 3" id="KW-0819">tRNA processing</keyword>
<name>A0A0M6WPJ3_9FIRM</name>
<dbReference type="AlphaFoldDB" id="A0A0M6WPJ3"/>
<organism evidence="4 6">
    <name type="scientific">Roseburia inulinivorans</name>
    <dbReference type="NCBI Taxonomy" id="360807"/>
    <lineage>
        <taxon>Bacteria</taxon>
        <taxon>Bacillati</taxon>
        <taxon>Bacillota</taxon>
        <taxon>Clostridia</taxon>
        <taxon>Lachnospirales</taxon>
        <taxon>Lachnospiraceae</taxon>
        <taxon>Roseburia</taxon>
    </lineage>
</organism>
<dbReference type="GO" id="GO:0005737">
    <property type="term" value="C:cytoplasm"/>
    <property type="evidence" value="ECO:0007669"/>
    <property type="project" value="UniProtKB-SubCell"/>
</dbReference>
<proteinExistence type="inferred from homology"/>
<dbReference type="GO" id="GO:0016740">
    <property type="term" value="F:transferase activity"/>
    <property type="evidence" value="ECO:0007669"/>
    <property type="project" value="UniProtKB-KW"/>
</dbReference>
<dbReference type="NCBIfam" id="TIGR00125">
    <property type="entry name" value="cyt_tran_rel"/>
    <property type="match status" value="1"/>
</dbReference>
<dbReference type="GO" id="GO:0006400">
    <property type="term" value="P:tRNA modification"/>
    <property type="evidence" value="ECO:0007669"/>
    <property type="project" value="UniProtKB-UniRule"/>
</dbReference>
<comment type="catalytic activity">
    <reaction evidence="3">
        <text>cytidine(34) in elongator tRNA(Met) + acetate + ATP = N(4)-acetylcytidine(34) in elongator tRNA(Met) + AMP + diphosphate</text>
        <dbReference type="Rhea" id="RHEA:58144"/>
        <dbReference type="Rhea" id="RHEA-COMP:10693"/>
        <dbReference type="Rhea" id="RHEA-COMP:10694"/>
        <dbReference type="ChEBI" id="CHEBI:30089"/>
        <dbReference type="ChEBI" id="CHEBI:30616"/>
        <dbReference type="ChEBI" id="CHEBI:33019"/>
        <dbReference type="ChEBI" id="CHEBI:74900"/>
        <dbReference type="ChEBI" id="CHEBI:82748"/>
        <dbReference type="ChEBI" id="CHEBI:456215"/>
    </reaction>
</comment>
<comment type="similarity">
    <text evidence="3">Belongs to the TmcAL family.</text>
</comment>
<feature type="binding site" evidence="3">
    <location>
        <position position="198"/>
    </location>
    <ligand>
        <name>ATP</name>
        <dbReference type="ChEBI" id="CHEBI:30616"/>
    </ligand>
</feature>
<dbReference type="GO" id="GO:0005524">
    <property type="term" value="F:ATP binding"/>
    <property type="evidence" value="ECO:0007669"/>
    <property type="project" value="UniProtKB-KW"/>
</dbReference>
<dbReference type="Gene3D" id="3.40.50.620">
    <property type="entry name" value="HUPs"/>
    <property type="match status" value="1"/>
</dbReference>
<dbReference type="PANTHER" id="PTHR37825">
    <property type="entry name" value="TRNA(MET) CYTIDINE ACETATE LIGASE"/>
    <property type="match status" value="1"/>
</dbReference>
<evidence type="ECO:0000313" key="4">
    <source>
        <dbReference type="EMBL" id="CRL38123.1"/>
    </source>
</evidence>
<dbReference type="EC" id="6.3.4.-" evidence="3"/>
<accession>A0A0M6WPJ3</accession>
<keyword evidence="3" id="KW-0067">ATP-binding</keyword>
<dbReference type="PANTHER" id="PTHR37825:SF1">
    <property type="entry name" value="TRNA(MET) CYTIDINE ACETATE LIGASE"/>
    <property type="match status" value="1"/>
</dbReference>
<dbReference type="RefSeq" id="WP_055039684.1">
    <property type="nucleotide sequence ID" value="NZ_CVRS01000070.1"/>
</dbReference>
<comment type="caution">
    <text evidence="3">Lacks conserved residue(s) required for the propagation of feature annotation.</text>
</comment>
<keyword evidence="3" id="KW-0436">Ligase</keyword>
<dbReference type="EMBL" id="CVRS01000070">
    <property type="protein sequence ID" value="CRL38123.1"/>
    <property type="molecule type" value="Genomic_DNA"/>
</dbReference>
<gene>
    <name evidence="3" type="primary">tmcAL</name>
    <name evidence="5" type="ORF">ERS852444_01746</name>
    <name evidence="4" type="ORF">RIL183_21711</name>
</gene>
<comment type="subcellular location">
    <subcellularLocation>
        <location evidence="3">Cytoplasm</location>
    </subcellularLocation>
</comment>
<dbReference type="EMBL" id="CYXX01000011">
    <property type="protein sequence ID" value="CUN06956.1"/>
    <property type="molecule type" value="Genomic_DNA"/>
</dbReference>
<dbReference type="HAMAP" id="MF_01539">
    <property type="entry name" value="TmcAL"/>
    <property type="match status" value="1"/>
</dbReference>
<dbReference type="Proteomes" id="UP000049828">
    <property type="component" value="Unassembled WGS sequence"/>
</dbReference>
<sequence length="429" mass="47502">MKITGIIAEYNPFHNGHAYQIAKIKEETDSDYVIVAMSGDFVQRGEPAITDKYERARMALSCGADLVLELPALFACASAEYFARAGVALFTRMGCIDYLCFGAENADLSQLNKIAGILVDEPRSYQDALNIYLKEGKNFPAARILALKSYLSAESSDAALQTEQLTRLLSTPNNILGIEYLKALKTCGSQITPYPILREGAGYHDTDILLKNASASAIRQTLKQAGSSGSSSGSAPDFASFSAAMPQEAFRIFSEYLASSTYLEADDFSGILNYLLLFYPAEALACFADCNIEIANRLKKNRSAFSSFTQFAALNQSRDITYARMSRIFTHILLHMTAEDYKQAKQLGYVPYLRPLGFKKSSSDVLGEIKKHTDIPLIGKLANARQTLSDDAFRLLEKDIFAADLYEQILAQKNRTIPRNEYSREIVLL</sequence>
<evidence type="ECO:0000256" key="2">
    <source>
        <dbReference type="ARBA" id="ARBA00022884"/>
    </source>
</evidence>
<feature type="binding site" evidence="3">
    <location>
        <begin position="7"/>
        <end position="20"/>
    </location>
    <ligand>
        <name>ATP</name>
        <dbReference type="ChEBI" id="CHEBI:30616"/>
    </ligand>
</feature>
<dbReference type="OrthoDB" id="9769796at2"/>